<reference evidence="4" key="1">
    <citation type="journal article" date="2021" name="Microb. Physiol.">
        <title>Proteogenomic Insights into the Physiology of Marine, Sulfate-Reducing, Filamentous Desulfonema limicola and Desulfonema magnum.</title>
        <authorList>
            <person name="Schnaars V."/>
            <person name="Wohlbrand L."/>
            <person name="Scheve S."/>
            <person name="Hinrichs C."/>
            <person name="Reinhardt R."/>
            <person name="Rabus R."/>
        </authorList>
    </citation>
    <scope>NUCLEOTIDE SEQUENCE</scope>
    <source>
        <strain evidence="4">5ac10</strain>
    </source>
</reference>
<dbReference type="Pfam" id="PF08011">
    <property type="entry name" value="PDDEXK_9"/>
    <property type="match status" value="1"/>
</dbReference>
<accession>A0A975B7A3</accession>
<dbReference type="PANTHER" id="PTHR34825">
    <property type="entry name" value="CONSERVED PROTEIN, WITH A WEAK D-GALACTARATE DEHYDRATASE/ALTRONATE HYDROLASE DOMAIN"/>
    <property type="match status" value="1"/>
</dbReference>
<dbReference type="AlphaFoldDB" id="A0A975B7A3"/>
<organism evidence="4 5">
    <name type="scientific">Desulfonema limicola</name>
    <dbReference type="NCBI Taxonomy" id="45656"/>
    <lineage>
        <taxon>Bacteria</taxon>
        <taxon>Pseudomonadati</taxon>
        <taxon>Thermodesulfobacteriota</taxon>
        <taxon>Desulfobacteria</taxon>
        <taxon>Desulfobacterales</taxon>
        <taxon>Desulfococcaceae</taxon>
        <taxon>Desulfonema</taxon>
    </lineage>
</organism>
<keyword evidence="5" id="KW-1185">Reference proteome</keyword>
<dbReference type="Proteomes" id="UP000663720">
    <property type="component" value="Chromosome"/>
</dbReference>
<protein>
    <submittedName>
        <fullName evidence="4">AAA ATPase-like domain-containing protein</fullName>
    </submittedName>
</protein>
<dbReference type="PANTHER" id="PTHR34825:SF1">
    <property type="entry name" value="AAA-ATPASE-LIKE DOMAIN-CONTAINING PROTEIN"/>
    <property type="match status" value="1"/>
</dbReference>
<dbReference type="SUPFAM" id="SSF143120">
    <property type="entry name" value="YefM-like"/>
    <property type="match status" value="1"/>
</dbReference>
<evidence type="ECO:0000313" key="5">
    <source>
        <dbReference type="Proteomes" id="UP000663720"/>
    </source>
</evidence>
<evidence type="ECO:0000256" key="1">
    <source>
        <dbReference type="ARBA" id="ARBA00009981"/>
    </source>
</evidence>
<keyword evidence="2" id="KW-0175">Coiled coil</keyword>
<dbReference type="KEGG" id="dli:dnl_24200"/>
<evidence type="ECO:0000259" key="3">
    <source>
        <dbReference type="Pfam" id="PF09820"/>
    </source>
</evidence>
<dbReference type="Pfam" id="PF09820">
    <property type="entry name" value="AAA-ATPase_like"/>
    <property type="match status" value="1"/>
</dbReference>
<dbReference type="RefSeq" id="WP_207691805.1">
    <property type="nucleotide sequence ID" value="NZ_CP061799.1"/>
</dbReference>
<comment type="similarity">
    <text evidence="1">Belongs to the phD/YefM antitoxin family.</text>
</comment>
<evidence type="ECO:0000313" key="4">
    <source>
        <dbReference type="EMBL" id="QTA80131.1"/>
    </source>
</evidence>
<dbReference type="EMBL" id="CP061799">
    <property type="protein sequence ID" value="QTA80131.1"/>
    <property type="molecule type" value="Genomic_DNA"/>
</dbReference>
<name>A0A975B7A3_9BACT</name>
<dbReference type="InterPro" id="IPR012547">
    <property type="entry name" value="PDDEXK_9"/>
</dbReference>
<feature type="coiled-coil region" evidence="2">
    <location>
        <begin position="577"/>
        <end position="604"/>
    </location>
</feature>
<dbReference type="InterPro" id="IPR036165">
    <property type="entry name" value="YefM-like_sf"/>
</dbReference>
<dbReference type="InterPro" id="IPR027417">
    <property type="entry name" value="P-loop_NTPase"/>
</dbReference>
<feature type="domain" description="AAA-ATPase-like" evidence="3">
    <location>
        <begin position="85"/>
        <end position="309"/>
    </location>
</feature>
<dbReference type="SUPFAM" id="SSF52540">
    <property type="entry name" value="P-loop containing nucleoside triphosphate hydrolases"/>
    <property type="match status" value="1"/>
</dbReference>
<sequence length="635" mass="73966">MDQVKNQITIIKKGRAVGVIMTPERYDVMIETMEILSHKEILSNLQSSREDFQKGRVYSHDEVWQDILKDKAGDKKMSEKSKLLPIGISDFKMLREQNRYYVDKTLFIKDIIEASAQVLLLPRPRRFGKTLNLSMLRYFFEHGQENQDFLFKNLAIASHDVFLKHSEKYPVIYLTFKDLKALKWEDCREGIYQVIAWETMRHLENMKNPSLSHPVREQLEAIINLKATPSAYEMSLRMLSEVLCRHYNQKVVILIDEYDTPLHAGYSKGYYEDIISFMRNFLSGGLKDNTHLFKGVLTGILRVAKESVFSGLNNLGVYTILSPRFSEAFGFTEYEIQQMLKDYNLESLLEILSDWYNGYCFGNTVIYNPWSVLNFIDNKGECLPYWINTADTSLIDKLATFGGKEIREEIGILLEGGSIIKPIYDAIVMRDLETRNDLLWSFLLFSGYLKTVKHLGDEMYELKIPNYEVKFIYRNLIRSWFAGKIEQNRVEDMLSALENKNVKFFEQMLKKIVMQVMSYHDLGNAPEKVYHALVLGILVWMSYKYEIRSNRESGHGRYDIMMKPKDKDKTGIIIEFKKVDKEKNENHEKAMEAALKQIEEKNYASELQAAGIKDILKLAVVFQGKELWAAEGKNE</sequence>
<evidence type="ECO:0000256" key="2">
    <source>
        <dbReference type="SAM" id="Coils"/>
    </source>
</evidence>
<proteinExistence type="inferred from homology"/>
<dbReference type="InterPro" id="IPR018631">
    <property type="entry name" value="AAA-ATPase-like_dom"/>
</dbReference>
<gene>
    <name evidence="4" type="ORF">dnl_24200</name>
</gene>